<sequence>MYNVLSFINTKFGKTLVGILLTVSLRLGGVNCEAGMFKGDIVTTYNTASWPGQAMWSTRSPPQSSFVPPTCLLGASASQPH</sequence>
<evidence type="ECO:0000313" key="1">
    <source>
        <dbReference type="EMBL" id="KAI3786476.1"/>
    </source>
</evidence>
<comment type="caution">
    <text evidence="1">The sequence shown here is derived from an EMBL/GenBank/DDBJ whole genome shotgun (WGS) entry which is preliminary data.</text>
</comment>
<protein>
    <submittedName>
        <fullName evidence="1">Uncharacterized protein</fullName>
    </submittedName>
</protein>
<proteinExistence type="predicted"/>
<name>A0ACB9GTX7_9ASTR</name>
<dbReference type="EMBL" id="CM042030">
    <property type="protein sequence ID" value="KAI3786476.1"/>
    <property type="molecule type" value="Genomic_DNA"/>
</dbReference>
<evidence type="ECO:0000313" key="2">
    <source>
        <dbReference type="Proteomes" id="UP001056120"/>
    </source>
</evidence>
<keyword evidence="2" id="KW-1185">Reference proteome</keyword>
<accession>A0ACB9GTX7</accession>
<dbReference type="Proteomes" id="UP001056120">
    <property type="component" value="Linkage Group LG13"/>
</dbReference>
<organism evidence="1 2">
    <name type="scientific">Smallanthus sonchifolius</name>
    <dbReference type="NCBI Taxonomy" id="185202"/>
    <lineage>
        <taxon>Eukaryota</taxon>
        <taxon>Viridiplantae</taxon>
        <taxon>Streptophyta</taxon>
        <taxon>Embryophyta</taxon>
        <taxon>Tracheophyta</taxon>
        <taxon>Spermatophyta</taxon>
        <taxon>Magnoliopsida</taxon>
        <taxon>eudicotyledons</taxon>
        <taxon>Gunneridae</taxon>
        <taxon>Pentapetalae</taxon>
        <taxon>asterids</taxon>
        <taxon>campanulids</taxon>
        <taxon>Asterales</taxon>
        <taxon>Asteraceae</taxon>
        <taxon>Asteroideae</taxon>
        <taxon>Heliantheae alliance</taxon>
        <taxon>Millerieae</taxon>
        <taxon>Smallanthus</taxon>
    </lineage>
</organism>
<reference evidence="1 2" key="2">
    <citation type="journal article" date="2022" name="Mol. Ecol. Resour.">
        <title>The genomes of chicory, endive, great burdock and yacon provide insights into Asteraceae paleo-polyploidization history and plant inulin production.</title>
        <authorList>
            <person name="Fan W."/>
            <person name="Wang S."/>
            <person name="Wang H."/>
            <person name="Wang A."/>
            <person name="Jiang F."/>
            <person name="Liu H."/>
            <person name="Zhao H."/>
            <person name="Xu D."/>
            <person name="Zhang Y."/>
        </authorList>
    </citation>
    <scope>NUCLEOTIDE SEQUENCE [LARGE SCALE GENOMIC DNA]</scope>
    <source>
        <strain evidence="2">cv. Yunnan</strain>
        <tissue evidence="1">Leaves</tissue>
    </source>
</reference>
<reference evidence="2" key="1">
    <citation type="journal article" date="2022" name="Mol. Ecol. Resour.">
        <title>The genomes of chicory, endive, great burdock and yacon provide insights into Asteraceae palaeo-polyploidization history and plant inulin production.</title>
        <authorList>
            <person name="Fan W."/>
            <person name="Wang S."/>
            <person name="Wang H."/>
            <person name="Wang A."/>
            <person name="Jiang F."/>
            <person name="Liu H."/>
            <person name="Zhao H."/>
            <person name="Xu D."/>
            <person name="Zhang Y."/>
        </authorList>
    </citation>
    <scope>NUCLEOTIDE SEQUENCE [LARGE SCALE GENOMIC DNA]</scope>
    <source>
        <strain evidence="2">cv. Yunnan</strain>
    </source>
</reference>
<gene>
    <name evidence="1" type="ORF">L1987_40183</name>
</gene>